<sequence length="331" mass="36120">MPQVSMPEESMVRAPKKIIIDTDPGIDDAMAILLAFESPELDIIGITTTFGNVRTTMATNNALHLCELGGRDDIPVSQGLETSLRGQLKNRIADFVHGQDGLGNTHPPAPKRSAIAQSAPDFFRQKSKEYPGEVTIVALGPLSNVAKAVEDDPDFAKNIGQIIVLGGNFMVNGNVNPAAEANIYGDPEAADIVFTCGADIIIIGINVTHQVFFTGKEMEEVRDSKGKYGKYLYDVSKFYFAYHQNAYDIDAIYLHDPTTMIAAIDPSLFTYAKGVVRVQRDGICKGLTVFNNTSKKWAEPTDWCNLPEVKVAMTVDAPAISKMMKDRLMGV</sequence>
<comment type="similarity">
    <text evidence="2">Belongs to the IUNH family.</text>
</comment>
<evidence type="ECO:0000256" key="2">
    <source>
        <dbReference type="ARBA" id="ARBA00009176"/>
    </source>
</evidence>
<evidence type="ECO:0000313" key="10">
    <source>
        <dbReference type="Proteomes" id="UP000244005"/>
    </source>
</evidence>
<dbReference type="OrthoDB" id="432381at2759"/>
<dbReference type="GO" id="GO:0045437">
    <property type="term" value="F:uridine nucleosidase activity"/>
    <property type="evidence" value="ECO:0007669"/>
    <property type="project" value="UniProtKB-EC"/>
</dbReference>
<dbReference type="PANTHER" id="PTHR12304">
    <property type="entry name" value="INOSINE-URIDINE PREFERRING NUCLEOSIDE HYDROLASE"/>
    <property type="match status" value="1"/>
</dbReference>
<organism evidence="9 10">
    <name type="scientific">Marchantia polymorpha</name>
    <name type="common">Common liverwort</name>
    <name type="synonym">Marchantia aquatica</name>
    <dbReference type="NCBI Taxonomy" id="3197"/>
    <lineage>
        <taxon>Eukaryota</taxon>
        <taxon>Viridiplantae</taxon>
        <taxon>Streptophyta</taxon>
        <taxon>Embryophyta</taxon>
        <taxon>Marchantiophyta</taxon>
        <taxon>Marchantiopsida</taxon>
        <taxon>Marchantiidae</taxon>
        <taxon>Marchantiales</taxon>
        <taxon>Marchantiaceae</taxon>
        <taxon>Marchantia</taxon>
    </lineage>
</organism>
<dbReference type="GO" id="GO:0047724">
    <property type="term" value="F:inosine nucleosidase activity"/>
    <property type="evidence" value="ECO:0007669"/>
    <property type="project" value="UniProtKB-ARBA"/>
</dbReference>
<dbReference type="Gene3D" id="3.90.245.10">
    <property type="entry name" value="Ribonucleoside hydrolase-like"/>
    <property type="match status" value="1"/>
</dbReference>
<dbReference type="GO" id="GO:0005829">
    <property type="term" value="C:cytosol"/>
    <property type="evidence" value="ECO:0000318"/>
    <property type="project" value="GO_Central"/>
</dbReference>
<dbReference type="GO" id="GO:0042454">
    <property type="term" value="P:ribonucleoside catabolic process"/>
    <property type="evidence" value="ECO:0007669"/>
    <property type="project" value="UniProtKB-ARBA"/>
</dbReference>
<keyword evidence="5" id="KW-0326">Glycosidase</keyword>
<protein>
    <recommendedName>
        <fullName evidence="7">uridine nucleosidase</fullName>
        <ecNumber evidence="7">3.2.2.3</ecNumber>
    </recommendedName>
</protein>
<dbReference type="GO" id="GO:0006152">
    <property type="term" value="P:purine nucleoside catabolic process"/>
    <property type="evidence" value="ECO:0000318"/>
    <property type="project" value="GO_Central"/>
</dbReference>
<evidence type="ECO:0000256" key="3">
    <source>
        <dbReference type="ARBA" id="ARBA00022490"/>
    </source>
</evidence>
<evidence type="ECO:0000256" key="4">
    <source>
        <dbReference type="ARBA" id="ARBA00022801"/>
    </source>
</evidence>
<comment type="catalytic activity">
    <reaction evidence="6">
        <text>uridine + H2O = D-ribose + uracil</text>
        <dbReference type="Rhea" id="RHEA:15577"/>
        <dbReference type="ChEBI" id="CHEBI:15377"/>
        <dbReference type="ChEBI" id="CHEBI:16704"/>
        <dbReference type="ChEBI" id="CHEBI:17568"/>
        <dbReference type="ChEBI" id="CHEBI:47013"/>
        <dbReference type="EC" id="3.2.2.3"/>
    </reaction>
</comment>
<gene>
    <name evidence="9" type="ORF">MARPO_0013s0094</name>
</gene>
<keyword evidence="10" id="KW-1185">Reference proteome</keyword>
<accession>A0A2R6XID3</accession>
<dbReference type="Pfam" id="PF01156">
    <property type="entry name" value="IU_nuc_hydro"/>
    <property type="match status" value="1"/>
</dbReference>
<evidence type="ECO:0000256" key="5">
    <source>
        <dbReference type="ARBA" id="ARBA00023295"/>
    </source>
</evidence>
<dbReference type="OMA" id="HMHDPFA"/>
<dbReference type="CDD" id="cd02650">
    <property type="entry name" value="nuc_hydro_CaPnhB"/>
    <property type="match status" value="1"/>
</dbReference>
<dbReference type="InterPro" id="IPR023186">
    <property type="entry name" value="IUNH"/>
</dbReference>
<keyword evidence="3" id="KW-0963">Cytoplasm</keyword>
<proteinExistence type="inferred from homology"/>
<evidence type="ECO:0000256" key="1">
    <source>
        <dbReference type="ARBA" id="ARBA00004496"/>
    </source>
</evidence>
<evidence type="ECO:0000259" key="8">
    <source>
        <dbReference type="Pfam" id="PF01156"/>
    </source>
</evidence>
<dbReference type="AlphaFoldDB" id="A0A2R6XID3"/>
<evidence type="ECO:0000256" key="7">
    <source>
        <dbReference type="ARBA" id="ARBA00066757"/>
    </source>
</evidence>
<dbReference type="FunFam" id="3.90.245.10:FF:000004">
    <property type="entry name" value="Probable uridine nucleosidase 1"/>
    <property type="match status" value="1"/>
</dbReference>
<dbReference type="SUPFAM" id="SSF53590">
    <property type="entry name" value="Nucleoside hydrolase"/>
    <property type="match status" value="1"/>
</dbReference>
<reference evidence="10" key="1">
    <citation type="journal article" date="2017" name="Cell">
        <title>Insights into land plant evolution garnered from the Marchantia polymorpha genome.</title>
        <authorList>
            <person name="Bowman J.L."/>
            <person name="Kohchi T."/>
            <person name="Yamato K.T."/>
            <person name="Jenkins J."/>
            <person name="Shu S."/>
            <person name="Ishizaki K."/>
            <person name="Yamaoka S."/>
            <person name="Nishihama R."/>
            <person name="Nakamura Y."/>
            <person name="Berger F."/>
            <person name="Adam C."/>
            <person name="Aki S.S."/>
            <person name="Althoff F."/>
            <person name="Araki T."/>
            <person name="Arteaga-Vazquez M.A."/>
            <person name="Balasubrmanian S."/>
            <person name="Barry K."/>
            <person name="Bauer D."/>
            <person name="Boehm C.R."/>
            <person name="Briginshaw L."/>
            <person name="Caballero-Perez J."/>
            <person name="Catarino B."/>
            <person name="Chen F."/>
            <person name="Chiyoda S."/>
            <person name="Chovatia M."/>
            <person name="Davies K.M."/>
            <person name="Delmans M."/>
            <person name="Demura T."/>
            <person name="Dierschke T."/>
            <person name="Dolan L."/>
            <person name="Dorantes-Acosta A.E."/>
            <person name="Eklund D.M."/>
            <person name="Florent S.N."/>
            <person name="Flores-Sandoval E."/>
            <person name="Fujiyama A."/>
            <person name="Fukuzawa H."/>
            <person name="Galik B."/>
            <person name="Grimanelli D."/>
            <person name="Grimwood J."/>
            <person name="Grossniklaus U."/>
            <person name="Hamada T."/>
            <person name="Haseloff J."/>
            <person name="Hetherington A.J."/>
            <person name="Higo A."/>
            <person name="Hirakawa Y."/>
            <person name="Hundley H.N."/>
            <person name="Ikeda Y."/>
            <person name="Inoue K."/>
            <person name="Inoue S.I."/>
            <person name="Ishida S."/>
            <person name="Jia Q."/>
            <person name="Kakita M."/>
            <person name="Kanazawa T."/>
            <person name="Kawai Y."/>
            <person name="Kawashima T."/>
            <person name="Kennedy M."/>
            <person name="Kinose K."/>
            <person name="Kinoshita T."/>
            <person name="Kohara Y."/>
            <person name="Koide E."/>
            <person name="Komatsu K."/>
            <person name="Kopischke S."/>
            <person name="Kubo M."/>
            <person name="Kyozuka J."/>
            <person name="Lagercrantz U."/>
            <person name="Lin S.S."/>
            <person name="Lindquist E."/>
            <person name="Lipzen A.M."/>
            <person name="Lu C.W."/>
            <person name="De Luna E."/>
            <person name="Martienssen R.A."/>
            <person name="Minamino N."/>
            <person name="Mizutani M."/>
            <person name="Mizutani M."/>
            <person name="Mochizuki N."/>
            <person name="Monte I."/>
            <person name="Mosher R."/>
            <person name="Nagasaki H."/>
            <person name="Nakagami H."/>
            <person name="Naramoto S."/>
            <person name="Nishitani K."/>
            <person name="Ohtani M."/>
            <person name="Okamoto T."/>
            <person name="Okumura M."/>
            <person name="Phillips J."/>
            <person name="Pollak B."/>
            <person name="Reinders A."/>
            <person name="Rovekamp M."/>
            <person name="Sano R."/>
            <person name="Sawa S."/>
            <person name="Schmid M.W."/>
            <person name="Shirakawa M."/>
            <person name="Solano R."/>
            <person name="Spunde A."/>
            <person name="Suetsugu N."/>
            <person name="Sugano S."/>
            <person name="Sugiyama A."/>
            <person name="Sun R."/>
            <person name="Suzuki Y."/>
            <person name="Takenaka M."/>
            <person name="Takezawa D."/>
            <person name="Tomogane H."/>
            <person name="Tsuzuki M."/>
            <person name="Ueda T."/>
            <person name="Umeda M."/>
            <person name="Ward J.M."/>
            <person name="Watanabe Y."/>
            <person name="Yazaki K."/>
            <person name="Yokoyama R."/>
            <person name="Yoshitake Y."/>
            <person name="Yotsui I."/>
            <person name="Zachgo S."/>
            <person name="Schmutz J."/>
        </authorList>
    </citation>
    <scope>NUCLEOTIDE SEQUENCE [LARGE SCALE GENOMIC DNA]</scope>
    <source>
        <strain evidence="10">Tak-1</strain>
    </source>
</reference>
<evidence type="ECO:0000313" key="9">
    <source>
        <dbReference type="EMBL" id="PTQ45868.1"/>
    </source>
</evidence>
<dbReference type="Proteomes" id="UP000244005">
    <property type="component" value="Unassembled WGS sequence"/>
</dbReference>
<dbReference type="Gramene" id="Mp8g06980.1">
    <property type="protein sequence ID" value="Mp8g06980.1.cds"/>
    <property type="gene ID" value="Mp8g06980"/>
</dbReference>
<dbReference type="EC" id="3.2.2.3" evidence="7"/>
<dbReference type="PANTHER" id="PTHR12304:SF4">
    <property type="entry name" value="URIDINE NUCLEOSIDASE"/>
    <property type="match status" value="1"/>
</dbReference>
<keyword evidence="4" id="KW-0378">Hydrolase</keyword>
<dbReference type="InterPro" id="IPR001910">
    <property type="entry name" value="Inosine/uridine_hydrolase_dom"/>
</dbReference>
<dbReference type="InterPro" id="IPR036452">
    <property type="entry name" value="Ribo_hydro-like"/>
</dbReference>
<feature type="domain" description="Inosine/uridine-preferring nucleoside hydrolase" evidence="8">
    <location>
        <begin position="18"/>
        <end position="320"/>
    </location>
</feature>
<dbReference type="GO" id="GO:0008477">
    <property type="term" value="F:purine nucleosidase activity"/>
    <property type="evidence" value="ECO:0000318"/>
    <property type="project" value="GO_Central"/>
</dbReference>
<comment type="subcellular location">
    <subcellularLocation>
        <location evidence="1">Cytoplasm</location>
    </subcellularLocation>
</comment>
<name>A0A2R6XID3_MARPO</name>
<dbReference type="GO" id="GO:0046983">
    <property type="term" value="F:protein dimerization activity"/>
    <property type="evidence" value="ECO:0007669"/>
    <property type="project" value="UniProtKB-ARBA"/>
</dbReference>
<dbReference type="EMBL" id="KZ772685">
    <property type="protein sequence ID" value="PTQ45868.1"/>
    <property type="molecule type" value="Genomic_DNA"/>
</dbReference>
<evidence type="ECO:0000256" key="6">
    <source>
        <dbReference type="ARBA" id="ARBA00051638"/>
    </source>
</evidence>